<name>L7W5V7_NONDD</name>
<dbReference type="InterPro" id="IPR028974">
    <property type="entry name" value="TSP_type-3_rpt"/>
</dbReference>
<evidence type="ECO:0000313" key="1">
    <source>
        <dbReference type="EMBL" id="AGC75489.1"/>
    </source>
</evidence>
<dbReference type="Gene3D" id="4.10.1080.10">
    <property type="entry name" value="TSP type-3 repeat"/>
    <property type="match status" value="1"/>
</dbReference>
<gene>
    <name evidence="1" type="ordered locus">DDD_0362</name>
</gene>
<dbReference type="eggNOG" id="COG0545">
    <property type="taxonomic scope" value="Bacteria"/>
</dbReference>
<sequence>MTTFVIMKKLLYLIIPIVLIGCDDGDIITNDFDFDDSAVEACDPTDGAGATSNYVFYQNEDSNFESLVLQFNTDDDILNTVGRYGPYSISSTSFNSFEYRKFDASPGDDYYCNSIPPSSPRVIEVFTAIGGEINVTTSIRTLDDNDGIPADQEGAIFVDGVIDHSAINHQDTDGDGIPDYLDIDDDGDNVLTTLEGVELDSDGNINLMESDDTDGDGILDYLDEDDDDDGILTRNESIDGDIDPINDFALNAIVPNFRNPMIANEANPLIMEYIPHTIERTIELSITLQLLNLQNESQEIVFDTVYDFGDFIKDVELLTCTPAFNPPPGSDGCEFQ</sequence>
<accession>L7W5V7</accession>
<dbReference type="GO" id="GO:0005509">
    <property type="term" value="F:calcium ion binding"/>
    <property type="evidence" value="ECO:0007669"/>
    <property type="project" value="InterPro"/>
</dbReference>
<dbReference type="EMBL" id="CP001397">
    <property type="protein sequence ID" value="AGC75489.1"/>
    <property type="molecule type" value="Genomic_DNA"/>
</dbReference>
<dbReference type="KEGG" id="ndo:DDD_0362"/>
<dbReference type="STRING" id="592029.DDD_0362"/>
<organism evidence="1 2">
    <name type="scientific">Nonlabens dokdonensis (strain DSM 17205 / KCTC 12402 / DSW-6)</name>
    <name type="common">Donghaeana dokdonensis</name>
    <dbReference type="NCBI Taxonomy" id="592029"/>
    <lineage>
        <taxon>Bacteria</taxon>
        <taxon>Pseudomonadati</taxon>
        <taxon>Bacteroidota</taxon>
        <taxon>Flavobacteriia</taxon>
        <taxon>Flavobacteriales</taxon>
        <taxon>Flavobacteriaceae</taxon>
        <taxon>Nonlabens</taxon>
    </lineage>
</organism>
<evidence type="ECO:0000313" key="2">
    <source>
        <dbReference type="Proteomes" id="UP000011173"/>
    </source>
</evidence>
<proteinExistence type="predicted"/>
<dbReference type="HOGENOM" id="CLU_884986_0_0_10"/>
<reference evidence="1 2" key="1">
    <citation type="journal article" date="2013" name="Genome Biol. Evol.">
        <title>Genomic makeup of the marine flavobacterium Nonlabens (Donghaeana) dokdonensis DSW-6 and identification of a novel class of rhodopsins.</title>
        <authorList>
            <person name="Kwon S.K."/>
            <person name="Kim B.K."/>
            <person name="Song J.Y."/>
            <person name="Kwak M.J."/>
            <person name="Lee C.H."/>
            <person name="Yoon J.H."/>
            <person name="Oh T.K."/>
            <person name="Kim J.F."/>
        </authorList>
    </citation>
    <scope>NUCLEOTIDE SEQUENCE [LARGE SCALE GENOMIC DNA]</scope>
    <source>
        <strain evidence="2">DSM 17205 / KCTC 12402 / DSW-6</strain>
    </source>
</reference>
<protein>
    <submittedName>
        <fullName evidence="1">Uncharacterized protein</fullName>
    </submittedName>
</protein>
<dbReference type="AlphaFoldDB" id="L7W5V7"/>
<dbReference type="PATRIC" id="fig|592029.3.peg.360"/>
<dbReference type="Proteomes" id="UP000011173">
    <property type="component" value="Chromosome"/>
</dbReference>